<reference evidence="2 3" key="1">
    <citation type="submission" date="2017-04" db="EMBL/GenBank/DDBJ databases">
        <title>The new phylogeny of genus Mycobacterium.</title>
        <authorList>
            <person name="Tortoli E."/>
            <person name="Trovato A."/>
            <person name="Cirillo D.M."/>
        </authorList>
    </citation>
    <scope>NUCLEOTIDE SEQUENCE [LARGE SCALE GENOMIC DNA]</scope>
    <source>
        <strain evidence="2 3">KCTC 19819</strain>
    </source>
</reference>
<evidence type="ECO:0000313" key="3">
    <source>
        <dbReference type="Proteomes" id="UP000193577"/>
    </source>
</evidence>
<evidence type="ECO:0000313" key="2">
    <source>
        <dbReference type="EMBL" id="OSC29850.1"/>
    </source>
</evidence>
<evidence type="ECO:0000259" key="1">
    <source>
        <dbReference type="Pfam" id="PF00561"/>
    </source>
</evidence>
<dbReference type="Proteomes" id="UP000193577">
    <property type="component" value="Unassembled WGS sequence"/>
</dbReference>
<name>A0A7I7SH51_9MYCO</name>
<organism evidence="2 3">
    <name type="scientific">Mycolicibacillus koreensis</name>
    <dbReference type="NCBI Taxonomy" id="1069220"/>
    <lineage>
        <taxon>Bacteria</taxon>
        <taxon>Bacillati</taxon>
        <taxon>Actinomycetota</taxon>
        <taxon>Actinomycetes</taxon>
        <taxon>Mycobacteriales</taxon>
        <taxon>Mycobacteriaceae</taxon>
        <taxon>Mycolicibacillus</taxon>
    </lineage>
</organism>
<proteinExistence type="predicted"/>
<dbReference type="GO" id="GO:0003824">
    <property type="term" value="F:catalytic activity"/>
    <property type="evidence" value="ECO:0007669"/>
    <property type="project" value="UniProtKB-ARBA"/>
</dbReference>
<gene>
    <name evidence="2" type="ORF">B8W67_17145</name>
</gene>
<dbReference type="RefSeq" id="WP_085305254.1">
    <property type="nucleotide sequence ID" value="NZ_AP022594.1"/>
</dbReference>
<dbReference type="InterPro" id="IPR050228">
    <property type="entry name" value="Carboxylesterase_BioH"/>
</dbReference>
<accession>A0A7I7SH51</accession>
<dbReference type="OrthoDB" id="4222986at2"/>
<dbReference type="InterPro" id="IPR000073">
    <property type="entry name" value="AB_hydrolase_1"/>
</dbReference>
<dbReference type="Gene3D" id="3.40.50.1820">
    <property type="entry name" value="alpha/beta hydrolase"/>
    <property type="match status" value="1"/>
</dbReference>
<dbReference type="Pfam" id="PF00561">
    <property type="entry name" value="Abhydrolase_1"/>
    <property type="match status" value="1"/>
</dbReference>
<protein>
    <recommendedName>
        <fullName evidence="1">AB hydrolase-1 domain-containing protein</fullName>
    </recommendedName>
</protein>
<dbReference type="EMBL" id="NCXO01000050">
    <property type="protein sequence ID" value="OSC29850.1"/>
    <property type="molecule type" value="Genomic_DNA"/>
</dbReference>
<comment type="caution">
    <text evidence="2">The sequence shown here is derived from an EMBL/GenBank/DDBJ whole genome shotgun (WGS) entry which is preliminary data.</text>
</comment>
<dbReference type="PANTHER" id="PTHR43194">
    <property type="entry name" value="HYDROLASE ALPHA/BETA FOLD FAMILY"/>
    <property type="match status" value="1"/>
</dbReference>
<dbReference type="SUPFAM" id="SSF53474">
    <property type="entry name" value="alpha/beta-Hydrolases"/>
    <property type="match status" value="1"/>
</dbReference>
<dbReference type="PANTHER" id="PTHR43194:SF2">
    <property type="entry name" value="PEROXISOMAL MEMBRANE PROTEIN LPX1"/>
    <property type="match status" value="1"/>
</dbReference>
<keyword evidence="3" id="KW-1185">Reference proteome</keyword>
<feature type="domain" description="AB hydrolase-1" evidence="1">
    <location>
        <begin position="27"/>
        <end position="116"/>
    </location>
</feature>
<dbReference type="AlphaFoldDB" id="A0A7I7SH51"/>
<sequence length="287" mass="30821">MPTYRTETLVAPDGTPLRYRCYGTQGPAVILVHGGLQAAQNFHRLAELLSTGYRVYVPDRRGRRRESPAGDGYGLATEGADLDALMRAVDARRVFGLSSGATIALYTALQYRRTDRLALYEPPLTIDGVDPAAWVPRYRQVLSAGHPIAALVEVIKGTGGKEFVAQLPRPVLIALLGPALAVEARLVSGDSLAIRDLIPTMYLDSVVQAESISLVNPRIAELADSDTEVMLLGGGRSTESLRRGLEAIAARIPACTQIELKKQSHIAADNRGAPDTVARPLAAFFAP</sequence>
<dbReference type="InterPro" id="IPR029058">
    <property type="entry name" value="AB_hydrolase_fold"/>
</dbReference>